<dbReference type="PROSITE" id="PS00332">
    <property type="entry name" value="SOD_CU_ZN_2"/>
    <property type="match status" value="1"/>
</dbReference>
<dbReference type="Pfam" id="PF00080">
    <property type="entry name" value="Sod_Cu"/>
    <property type="match status" value="1"/>
</dbReference>
<dbReference type="GO" id="GO:0004784">
    <property type="term" value="F:superoxide dismutase activity"/>
    <property type="evidence" value="ECO:0007669"/>
    <property type="project" value="UniProtKB-EC"/>
</dbReference>
<gene>
    <name evidence="5" type="ORF">FRZ61_13930</name>
</gene>
<protein>
    <recommendedName>
        <fullName evidence="2">Superoxide dismutase [Cu-Zn]</fullName>
        <ecNumber evidence="2">1.15.1.1</ecNumber>
    </recommendedName>
</protein>
<keyword evidence="2" id="KW-0862">Zinc</keyword>
<dbReference type="InterPro" id="IPR024134">
    <property type="entry name" value="SOD_Cu/Zn_/chaperone"/>
</dbReference>
<keyword evidence="2" id="KW-0479">Metal-binding</keyword>
<dbReference type="NCBIfam" id="NF047632">
    <property type="entry name" value="SodCCaul"/>
    <property type="match status" value="1"/>
</dbReference>
<proteinExistence type="inferred from homology"/>
<organism evidence="5 6">
    <name type="scientific">Hypericibacter adhaerens</name>
    <dbReference type="NCBI Taxonomy" id="2602016"/>
    <lineage>
        <taxon>Bacteria</taxon>
        <taxon>Pseudomonadati</taxon>
        <taxon>Pseudomonadota</taxon>
        <taxon>Alphaproteobacteria</taxon>
        <taxon>Rhodospirillales</taxon>
        <taxon>Dongiaceae</taxon>
        <taxon>Hypericibacter</taxon>
    </lineage>
</organism>
<comment type="cofactor">
    <cofactor evidence="2">
        <name>Cu cation</name>
        <dbReference type="ChEBI" id="CHEBI:23378"/>
    </cofactor>
    <text evidence="2">Binds 1 copper ion per subunit.</text>
</comment>
<evidence type="ECO:0000313" key="6">
    <source>
        <dbReference type="Proteomes" id="UP000325797"/>
    </source>
</evidence>
<evidence type="ECO:0000256" key="2">
    <source>
        <dbReference type="RuleBase" id="RU000393"/>
    </source>
</evidence>
<keyword evidence="3" id="KW-0732">Signal</keyword>
<sequence length="177" mass="18136">MLFRRILPIPMTLLVLGLAAAAAEATPVSRSGNLVGADGTTLGKVTVTEAPHGVLLRLSVEGLMPGWHGLHFHEKADCEAPGFKSAGSHVHAATPVVHGLMNPEANDDGDLPNLYVGADGTAMVELYSTLVSMQGAGGRPALLDADGSAVVIHANPDDYMSQPIGGAGDRVACAPIK</sequence>
<evidence type="ECO:0000256" key="1">
    <source>
        <dbReference type="ARBA" id="ARBA00010457"/>
    </source>
</evidence>
<dbReference type="Proteomes" id="UP000325797">
    <property type="component" value="Chromosome"/>
</dbReference>
<feature type="domain" description="Superoxide dismutase copper/zinc binding" evidence="4">
    <location>
        <begin position="43"/>
        <end position="176"/>
    </location>
</feature>
<dbReference type="InterPro" id="IPR001424">
    <property type="entry name" value="SOD_Cu_Zn_dom"/>
</dbReference>
<evidence type="ECO:0000313" key="5">
    <source>
        <dbReference type="EMBL" id="QEX21468.1"/>
    </source>
</evidence>
<comment type="catalytic activity">
    <reaction evidence="2">
        <text>2 superoxide + 2 H(+) = H2O2 + O2</text>
        <dbReference type="Rhea" id="RHEA:20696"/>
        <dbReference type="ChEBI" id="CHEBI:15378"/>
        <dbReference type="ChEBI" id="CHEBI:15379"/>
        <dbReference type="ChEBI" id="CHEBI:16240"/>
        <dbReference type="ChEBI" id="CHEBI:18421"/>
        <dbReference type="EC" id="1.15.1.1"/>
    </reaction>
</comment>
<dbReference type="Gene3D" id="2.60.40.200">
    <property type="entry name" value="Superoxide dismutase, copper/zinc binding domain"/>
    <property type="match status" value="1"/>
</dbReference>
<dbReference type="EC" id="1.15.1.1" evidence="2"/>
<reference evidence="5 6" key="1">
    <citation type="submission" date="2019-08" db="EMBL/GenBank/DDBJ databases">
        <title>Hyperibacter terrae gen. nov., sp. nov. and Hyperibacter viscosus sp. nov., two new members in the family Rhodospirillaceae isolated from the rhizosphere of Hypericum perforatum.</title>
        <authorList>
            <person name="Noviana Z."/>
        </authorList>
    </citation>
    <scope>NUCLEOTIDE SEQUENCE [LARGE SCALE GENOMIC DNA]</scope>
    <source>
        <strain evidence="5 6">R5959</strain>
    </source>
</reference>
<dbReference type="AlphaFoldDB" id="A0A5J6MUX6"/>
<dbReference type="GO" id="GO:0005507">
    <property type="term" value="F:copper ion binding"/>
    <property type="evidence" value="ECO:0007669"/>
    <property type="project" value="InterPro"/>
</dbReference>
<dbReference type="InterPro" id="IPR018152">
    <property type="entry name" value="SOD_Cu/Zn_BS"/>
</dbReference>
<keyword evidence="2" id="KW-0560">Oxidoreductase</keyword>
<dbReference type="CDD" id="cd00305">
    <property type="entry name" value="Cu-Zn_Superoxide_Dismutase"/>
    <property type="match status" value="1"/>
</dbReference>
<comment type="cofactor">
    <cofactor evidence="2">
        <name>Zn(2+)</name>
        <dbReference type="ChEBI" id="CHEBI:29105"/>
    </cofactor>
    <text evidence="2">Binds 1 zinc ion per subunit.</text>
</comment>
<dbReference type="KEGG" id="hadh:FRZ61_13930"/>
<evidence type="ECO:0000256" key="3">
    <source>
        <dbReference type="SAM" id="SignalP"/>
    </source>
</evidence>
<accession>A0A5J6MUX6</accession>
<evidence type="ECO:0000259" key="4">
    <source>
        <dbReference type="Pfam" id="PF00080"/>
    </source>
</evidence>
<comment type="function">
    <text evidence="2">Destroys radicals which are normally produced within the cells and which are toxic to biological systems.</text>
</comment>
<name>A0A5J6MUX6_9PROT</name>
<comment type="similarity">
    <text evidence="1 2">Belongs to the Cu-Zn superoxide dismutase family.</text>
</comment>
<dbReference type="PANTHER" id="PTHR10003">
    <property type="entry name" value="SUPEROXIDE DISMUTASE CU-ZN -RELATED"/>
    <property type="match status" value="1"/>
</dbReference>
<keyword evidence="2" id="KW-0186">Copper</keyword>
<feature type="chain" id="PRO_5023936631" description="Superoxide dismutase [Cu-Zn]" evidence="3">
    <location>
        <begin position="23"/>
        <end position="177"/>
    </location>
</feature>
<feature type="signal peptide" evidence="3">
    <location>
        <begin position="1"/>
        <end position="22"/>
    </location>
</feature>
<keyword evidence="6" id="KW-1185">Reference proteome</keyword>
<dbReference type="SUPFAM" id="SSF49329">
    <property type="entry name" value="Cu,Zn superoxide dismutase-like"/>
    <property type="match status" value="1"/>
</dbReference>
<dbReference type="RefSeq" id="WP_407657929.1">
    <property type="nucleotide sequence ID" value="NZ_CP042582.1"/>
</dbReference>
<dbReference type="InterPro" id="IPR036423">
    <property type="entry name" value="SOD-like_Cu/Zn_dom_sf"/>
</dbReference>
<dbReference type="EMBL" id="CP042582">
    <property type="protein sequence ID" value="QEX21468.1"/>
    <property type="molecule type" value="Genomic_DNA"/>
</dbReference>